<dbReference type="EMBL" id="SNRW01001368">
    <property type="protein sequence ID" value="KAA6396673.1"/>
    <property type="molecule type" value="Genomic_DNA"/>
</dbReference>
<feature type="compositionally biased region" description="Low complexity" evidence="1">
    <location>
        <begin position="21"/>
        <end position="33"/>
    </location>
</feature>
<sequence>MQNNRSPQKQTKNITLSPYKQSHQSDQQSQQLSDEYELVDTPSNCTLEDIIALYPFDFPLPQVDERRQKTQIALRIALQYLVENWEEIRKYIKVIKAKDNDIISQQPFPLPISSLTDSIFAIRKMSNQLALRRPIRPIPIYIKFPFPHSQTIWKSPLDAVIEYFEKCSQLEIKRERIAGIEEEEVD</sequence>
<accession>A0A5J4WPQ1</accession>
<evidence type="ECO:0000313" key="3">
    <source>
        <dbReference type="Proteomes" id="UP000324800"/>
    </source>
</evidence>
<feature type="region of interest" description="Disordered" evidence="1">
    <location>
        <begin position="1"/>
        <end position="35"/>
    </location>
</feature>
<evidence type="ECO:0000313" key="2">
    <source>
        <dbReference type="EMBL" id="KAA6396673.1"/>
    </source>
</evidence>
<dbReference type="Proteomes" id="UP000324800">
    <property type="component" value="Unassembled WGS sequence"/>
</dbReference>
<dbReference type="AlphaFoldDB" id="A0A5J4WPQ1"/>
<protein>
    <submittedName>
        <fullName evidence="2">Uncharacterized protein</fullName>
    </submittedName>
</protein>
<comment type="caution">
    <text evidence="2">The sequence shown here is derived from an EMBL/GenBank/DDBJ whole genome shotgun (WGS) entry which is preliminary data.</text>
</comment>
<proteinExistence type="predicted"/>
<name>A0A5J4WPQ1_9EUKA</name>
<feature type="compositionally biased region" description="Polar residues" evidence="1">
    <location>
        <begin position="1"/>
        <end position="20"/>
    </location>
</feature>
<reference evidence="2 3" key="1">
    <citation type="submission" date="2019-03" db="EMBL/GenBank/DDBJ databases">
        <title>Single cell metagenomics reveals metabolic interactions within the superorganism composed of flagellate Streblomastix strix and complex community of Bacteroidetes bacteria on its surface.</title>
        <authorList>
            <person name="Treitli S.C."/>
            <person name="Kolisko M."/>
            <person name="Husnik F."/>
            <person name="Keeling P."/>
            <person name="Hampl V."/>
        </authorList>
    </citation>
    <scope>NUCLEOTIDE SEQUENCE [LARGE SCALE GENOMIC DNA]</scope>
    <source>
        <strain evidence="2">ST1C</strain>
    </source>
</reference>
<organism evidence="2 3">
    <name type="scientific">Streblomastix strix</name>
    <dbReference type="NCBI Taxonomy" id="222440"/>
    <lineage>
        <taxon>Eukaryota</taxon>
        <taxon>Metamonada</taxon>
        <taxon>Preaxostyla</taxon>
        <taxon>Oxymonadida</taxon>
        <taxon>Streblomastigidae</taxon>
        <taxon>Streblomastix</taxon>
    </lineage>
</organism>
<evidence type="ECO:0000256" key="1">
    <source>
        <dbReference type="SAM" id="MobiDB-lite"/>
    </source>
</evidence>
<gene>
    <name evidence="2" type="ORF">EZS28_007802</name>
</gene>